<proteinExistence type="predicted"/>
<feature type="compositionally biased region" description="Basic residues" evidence="1">
    <location>
        <begin position="1"/>
        <end position="10"/>
    </location>
</feature>
<reference evidence="2 3" key="1">
    <citation type="submission" date="2014-04" db="EMBL/GenBank/DDBJ databases">
        <authorList>
            <consortium name="DOE Joint Genome Institute"/>
            <person name="Kuo A."/>
            <person name="Kohler A."/>
            <person name="Nagy L.G."/>
            <person name="Floudas D."/>
            <person name="Copeland A."/>
            <person name="Barry K.W."/>
            <person name="Cichocki N."/>
            <person name="Veneault-Fourrey C."/>
            <person name="LaButti K."/>
            <person name="Lindquist E.A."/>
            <person name="Lipzen A."/>
            <person name="Lundell T."/>
            <person name="Morin E."/>
            <person name="Murat C."/>
            <person name="Sun H."/>
            <person name="Tunlid A."/>
            <person name="Henrissat B."/>
            <person name="Grigoriev I.V."/>
            <person name="Hibbett D.S."/>
            <person name="Martin F."/>
            <person name="Nordberg H.P."/>
            <person name="Cantor M.N."/>
            <person name="Hua S.X."/>
        </authorList>
    </citation>
    <scope>NUCLEOTIDE SEQUENCE [LARGE SCALE GENOMIC DNA]</scope>
    <source>
        <strain evidence="2 3">LaAM-08-1</strain>
    </source>
</reference>
<dbReference type="HOGENOM" id="CLU_2922981_0_0_1"/>
<evidence type="ECO:0000313" key="3">
    <source>
        <dbReference type="Proteomes" id="UP000054477"/>
    </source>
</evidence>
<sequence length="61" mass="6845">MRSNPTKKTRSTLSAQIEIQNQSQSTSKLPVRHPQIVLWLSLLAILRPIGRRVPVSANKQA</sequence>
<name>A0A0C9XP46_9AGAR</name>
<gene>
    <name evidence="2" type="ORF">K443DRAFT_676955</name>
</gene>
<dbReference type="AlphaFoldDB" id="A0A0C9XP46"/>
<evidence type="ECO:0000313" key="2">
    <source>
        <dbReference type="EMBL" id="KIK03289.1"/>
    </source>
</evidence>
<dbReference type="EMBL" id="KN838582">
    <property type="protein sequence ID" value="KIK03289.1"/>
    <property type="molecule type" value="Genomic_DNA"/>
</dbReference>
<dbReference type="Proteomes" id="UP000054477">
    <property type="component" value="Unassembled WGS sequence"/>
</dbReference>
<feature type="region of interest" description="Disordered" evidence="1">
    <location>
        <begin position="1"/>
        <end position="26"/>
    </location>
</feature>
<reference evidence="3" key="2">
    <citation type="submission" date="2015-01" db="EMBL/GenBank/DDBJ databases">
        <title>Evolutionary Origins and Diversification of the Mycorrhizal Mutualists.</title>
        <authorList>
            <consortium name="DOE Joint Genome Institute"/>
            <consortium name="Mycorrhizal Genomics Consortium"/>
            <person name="Kohler A."/>
            <person name="Kuo A."/>
            <person name="Nagy L.G."/>
            <person name="Floudas D."/>
            <person name="Copeland A."/>
            <person name="Barry K.W."/>
            <person name="Cichocki N."/>
            <person name="Veneault-Fourrey C."/>
            <person name="LaButti K."/>
            <person name="Lindquist E.A."/>
            <person name="Lipzen A."/>
            <person name="Lundell T."/>
            <person name="Morin E."/>
            <person name="Murat C."/>
            <person name="Riley R."/>
            <person name="Ohm R."/>
            <person name="Sun H."/>
            <person name="Tunlid A."/>
            <person name="Henrissat B."/>
            <person name="Grigoriev I.V."/>
            <person name="Hibbett D.S."/>
            <person name="Martin F."/>
        </authorList>
    </citation>
    <scope>NUCLEOTIDE SEQUENCE [LARGE SCALE GENOMIC DNA]</scope>
    <source>
        <strain evidence="3">LaAM-08-1</strain>
    </source>
</reference>
<feature type="compositionally biased region" description="Polar residues" evidence="1">
    <location>
        <begin position="11"/>
        <end position="26"/>
    </location>
</feature>
<protein>
    <submittedName>
        <fullName evidence="2">Uncharacterized protein</fullName>
    </submittedName>
</protein>
<accession>A0A0C9XP46</accession>
<organism evidence="2 3">
    <name type="scientific">Laccaria amethystina LaAM-08-1</name>
    <dbReference type="NCBI Taxonomy" id="1095629"/>
    <lineage>
        <taxon>Eukaryota</taxon>
        <taxon>Fungi</taxon>
        <taxon>Dikarya</taxon>
        <taxon>Basidiomycota</taxon>
        <taxon>Agaricomycotina</taxon>
        <taxon>Agaricomycetes</taxon>
        <taxon>Agaricomycetidae</taxon>
        <taxon>Agaricales</taxon>
        <taxon>Agaricineae</taxon>
        <taxon>Hydnangiaceae</taxon>
        <taxon>Laccaria</taxon>
    </lineage>
</organism>
<keyword evidence="3" id="KW-1185">Reference proteome</keyword>
<evidence type="ECO:0000256" key="1">
    <source>
        <dbReference type="SAM" id="MobiDB-lite"/>
    </source>
</evidence>